<sequence>MCPFSLYFSILRALYVPLSKWICSVARQRFARAVYHEDTASCERDGDAETTSMQSRVDGSLLVASFGERNDRDGRTRGRADENEIDRNGQRQEYDSPQRKRLDHKGYYRSDDRKYPTNRRATVRPIFRGERVHFCLVRSTSSHNKYIFPSSYSTSFPILGERALLSPVCAHSILAGVLLARACTYVLGARTLITPAANHELYPANHHHHHHLSPSCLLRCIPNKAATASPDAVPAIAFSVQPHKKHTTATTKTGDDDMSRRAAGKSVARSLADLEFTKTRTARGCGSRLRGKMKRARASLWIQMSTSNYRSRSIYSPRRPFLYRSAENANDRSCATRPNRILSRKEPASALSLKSIQRYVIEWPFFSDVRLDGSGCARRAGMVTENTRYVYQRPELVVVSIEGPELYGRMYPASGLDSSGTASWKMRGRSHVTCTSQLRVDLLSWNRREGDSEKEEKSEDTRREARRARKWMEKIGGGVARWNANDGTRAKNRNGPARQHGREPSGQQPIEFRVSRSTSWQTVFPMLRSFRALCRVALTPAIYNYPKRESKILSGQERERESRGVLGTVSDVYTLGKPHGSGYPNSVPISCGLYDFARLRVPSKKNVTETIEARHAPLDTKVAVKLGI</sequence>
<reference evidence="2 3" key="1">
    <citation type="journal article" date="2019" name="Philos. Trans. R. Soc. Lond., B, Biol. Sci.">
        <title>Ant behaviour and brain gene expression of defending hosts depend on the ecological success of the intruding social parasite.</title>
        <authorList>
            <person name="Kaur R."/>
            <person name="Stoldt M."/>
            <person name="Jongepier E."/>
            <person name="Feldmeyer B."/>
            <person name="Menzel F."/>
            <person name="Bornberg-Bauer E."/>
            <person name="Foitzik S."/>
        </authorList>
    </citation>
    <scope>NUCLEOTIDE SEQUENCE [LARGE SCALE GENOMIC DNA]</scope>
    <source>
        <tissue evidence="2">Whole body</tissue>
    </source>
</reference>
<comment type="caution">
    <text evidence="2">The sequence shown here is derived from an EMBL/GenBank/DDBJ whole genome shotgun (WGS) entry which is preliminary data.</text>
</comment>
<feature type="region of interest" description="Disordered" evidence="1">
    <location>
        <begin position="482"/>
        <end position="512"/>
    </location>
</feature>
<evidence type="ECO:0000313" key="2">
    <source>
        <dbReference type="EMBL" id="TGZ51708.1"/>
    </source>
</evidence>
<feature type="region of interest" description="Disordered" evidence="1">
    <location>
        <begin position="68"/>
        <end position="113"/>
    </location>
</feature>
<dbReference type="Proteomes" id="UP000310200">
    <property type="component" value="Unassembled WGS sequence"/>
</dbReference>
<protein>
    <submittedName>
        <fullName evidence="2">Uncharacterized protein</fullName>
    </submittedName>
</protein>
<accession>A0A4S2KUI4</accession>
<organism evidence="2 3">
    <name type="scientific">Temnothorax longispinosus</name>
    <dbReference type="NCBI Taxonomy" id="300112"/>
    <lineage>
        <taxon>Eukaryota</taxon>
        <taxon>Metazoa</taxon>
        <taxon>Ecdysozoa</taxon>
        <taxon>Arthropoda</taxon>
        <taxon>Hexapoda</taxon>
        <taxon>Insecta</taxon>
        <taxon>Pterygota</taxon>
        <taxon>Neoptera</taxon>
        <taxon>Endopterygota</taxon>
        <taxon>Hymenoptera</taxon>
        <taxon>Apocrita</taxon>
        <taxon>Aculeata</taxon>
        <taxon>Formicoidea</taxon>
        <taxon>Formicidae</taxon>
        <taxon>Myrmicinae</taxon>
        <taxon>Temnothorax</taxon>
    </lineage>
</organism>
<evidence type="ECO:0000313" key="3">
    <source>
        <dbReference type="Proteomes" id="UP000310200"/>
    </source>
</evidence>
<name>A0A4S2KUI4_9HYME</name>
<evidence type="ECO:0000256" key="1">
    <source>
        <dbReference type="SAM" id="MobiDB-lite"/>
    </source>
</evidence>
<dbReference type="EMBL" id="QBLH01001476">
    <property type="protein sequence ID" value="TGZ51708.1"/>
    <property type="molecule type" value="Genomic_DNA"/>
</dbReference>
<gene>
    <name evidence="2" type="ORF">DBV15_03896</name>
</gene>
<proteinExistence type="predicted"/>
<dbReference type="AlphaFoldDB" id="A0A4S2KUI4"/>
<keyword evidence="3" id="KW-1185">Reference proteome</keyword>